<gene>
    <name evidence="1" type="ORF">H257_04860</name>
</gene>
<accession>W4GTY7</accession>
<dbReference type="EMBL" id="KI913121">
    <property type="protein sequence ID" value="ETV83137.1"/>
    <property type="molecule type" value="Genomic_DNA"/>
</dbReference>
<dbReference type="OrthoDB" id="66095at2759"/>
<proteinExistence type="predicted"/>
<dbReference type="GeneID" id="20806856"/>
<protein>
    <submittedName>
        <fullName evidence="1">Uncharacterized protein</fullName>
    </submittedName>
</protein>
<reference evidence="1" key="1">
    <citation type="submission" date="2013-12" db="EMBL/GenBank/DDBJ databases">
        <title>The Genome Sequence of Aphanomyces astaci APO3.</title>
        <authorList>
            <consortium name="The Broad Institute Genomics Platform"/>
            <person name="Russ C."/>
            <person name="Tyler B."/>
            <person name="van West P."/>
            <person name="Dieguez-Uribeondo J."/>
            <person name="Young S.K."/>
            <person name="Zeng Q."/>
            <person name="Gargeya S."/>
            <person name="Fitzgerald M."/>
            <person name="Abouelleil A."/>
            <person name="Alvarado L."/>
            <person name="Chapman S.B."/>
            <person name="Gainer-Dewar J."/>
            <person name="Goldberg J."/>
            <person name="Griggs A."/>
            <person name="Gujja S."/>
            <person name="Hansen M."/>
            <person name="Howarth C."/>
            <person name="Imamovic A."/>
            <person name="Ireland A."/>
            <person name="Larimer J."/>
            <person name="McCowan C."/>
            <person name="Murphy C."/>
            <person name="Pearson M."/>
            <person name="Poon T.W."/>
            <person name="Priest M."/>
            <person name="Roberts A."/>
            <person name="Saif S."/>
            <person name="Shea T."/>
            <person name="Sykes S."/>
            <person name="Wortman J."/>
            <person name="Nusbaum C."/>
            <person name="Birren B."/>
        </authorList>
    </citation>
    <scope>NUCLEOTIDE SEQUENCE [LARGE SCALE GENOMIC DNA]</scope>
    <source>
        <strain evidence="1">APO3</strain>
    </source>
</reference>
<sequence length="310" mass="34408">MDWRNNVASELASSDIPSLNLTPYSTADVVSVGCSLSLRGLPLALVNCILDSAGVWVHHQTDTREVVEGWAPMEREYVRMTIPVDAYPSVHVSVCRALTIECVSHDQGWATDMPESNSTYFGCNSWVEFDTCAATFAHASYRCHILHITDSALLDRLTPGCHVIVYLRALVPGWSNHAKYGRVRVQYACALNDSFNVEQCPKLASTSSELNVGPSAYIPPSFASSTNQPHPDTVTRSFQRRDAITSITEHEEWNVSTEDVQTDLDRTLETIRSSLQRTQEVYLAFVMDTTGSMFSNMHAVKTQIRAIAEA</sequence>
<organism evidence="1">
    <name type="scientific">Aphanomyces astaci</name>
    <name type="common">Crayfish plague agent</name>
    <dbReference type="NCBI Taxonomy" id="112090"/>
    <lineage>
        <taxon>Eukaryota</taxon>
        <taxon>Sar</taxon>
        <taxon>Stramenopiles</taxon>
        <taxon>Oomycota</taxon>
        <taxon>Saprolegniomycetes</taxon>
        <taxon>Saprolegniales</taxon>
        <taxon>Verrucalvaceae</taxon>
        <taxon>Aphanomyces</taxon>
    </lineage>
</organism>
<dbReference type="STRING" id="112090.W4GTY7"/>
<dbReference type="RefSeq" id="XP_009827808.1">
    <property type="nucleotide sequence ID" value="XM_009829506.1"/>
</dbReference>
<evidence type="ECO:0000313" key="1">
    <source>
        <dbReference type="EMBL" id="ETV83137.1"/>
    </source>
</evidence>
<dbReference type="AlphaFoldDB" id="W4GTY7"/>
<dbReference type="VEuPathDB" id="FungiDB:H257_04860"/>
<name>W4GTY7_APHAT</name>